<feature type="binding site" evidence="6">
    <location>
        <begin position="40"/>
        <end position="45"/>
    </location>
    <ligand>
        <name>ATP</name>
        <dbReference type="ChEBI" id="CHEBI:30616"/>
    </ligand>
</feature>
<dbReference type="GO" id="GO:0005737">
    <property type="term" value="C:cytoplasm"/>
    <property type="evidence" value="ECO:0007669"/>
    <property type="project" value="UniProtKB-SubCell"/>
</dbReference>
<evidence type="ECO:0000256" key="1">
    <source>
        <dbReference type="ARBA" id="ARBA00022598"/>
    </source>
</evidence>
<dbReference type="AlphaFoldDB" id="A0AA44CCA8"/>
<evidence type="ECO:0000256" key="6">
    <source>
        <dbReference type="HAMAP-Rule" id="MF_01161"/>
    </source>
</evidence>
<keyword evidence="3 6" id="KW-0547">Nucleotide-binding</keyword>
<dbReference type="NCBIfam" id="TIGR02432">
    <property type="entry name" value="lysidine_TilS_N"/>
    <property type="match status" value="1"/>
</dbReference>
<dbReference type="HAMAP" id="MF_01161">
    <property type="entry name" value="tRNA_Ile_lys_synt"/>
    <property type="match status" value="1"/>
</dbReference>
<dbReference type="InterPro" id="IPR012795">
    <property type="entry name" value="tRNA_Ile_lys_synt_N"/>
</dbReference>
<comment type="catalytic activity">
    <reaction evidence="5 6">
        <text>cytidine(34) in tRNA(Ile2) + L-lysine + ATP = lysidine(34) in tRNA(Ile2) + AMP + diphosphate + H(+)</text>
        <dbReference type="Rhea" id="RHEA:43744"/>
        <dbReference type="Rhea" id="RHEA-COMP:10625"/>
        <dbReference type="Rhea" id="RHEA-COMP:10670"/>
        <dbReference type="ChEBI" id="CHEBI:15378"/>
        <dbReference type="ChEBI" id="CHEBI:30616"/>
        <dbReference type="ChEBI" id="CHEBI:32551"/>
        <dbReference type="ChEBI" id="CHEBI:33019"/>
        <dbReference type="ChEBI" id="CHEBI:82748"/>
        <dbReference type="ChEBI" id="CHEBI:83665"/>
        <dbReference type="ChEBI" id="CHEBI:456215"/>
        <dbReference type="EC" id="6.3.4.19"/>
    </reaction>
</comment>
<dbReference type="CDD" id="cd01992">
    <property type="entry name" value="TilS_N"/>
    <property type="match status" value="1"/>
</dbReference>
<dbReference type="GO" id="GO:0006400">
    <property type="term" value="P:tRNA modification"/>
    <property type="evidence" value="ECO:0007669"/>
    <property type="project" value="UniProtKB-UniRule"/>
</dbReference>
<evidence type="ECO:0000256" key="2">
    <source>
        <dbReference type="ARBA" id="ARBA00022694"/>
    </source>
</evidence>
<comment type="domain">
    <text evidence="6">The N-terminal region contains the highly conserved SGGXDS motif, predicted to be a P-loop motif involved in ATP binding.</text>
</comment>
<keyword evidence="2 6" id="KW-0819">tRNA processing</keyword>
<keyword evidence="9" id="KW-1185">Reference proteome</keyword>
<proteinExistence type="inferred from homology"/>
<comment type="subcellular location">
    <subcellularLocation>
        <location evidence="6">Cytoplasm</location>
    </subcellularLocation>
</comment>
<dbReference type="InterPro" id="IPR012094">
    <property type="entry name" value="tRNA_Ile_lys_synt"/>
</dbReference>
<feature type="domain" description="tRNA(Ile)-lysidine/2-thiocytidine synthase N-terminal" evidence="7">
    <location>
        <begin position="35"/>
        <end position="224"/>
    </location>
</feature>
<evidence type="ECO:0000256" key="5">
    <source>
        <dbReference type="ARBA" id="ARBA00048539"/>
    </source>
</evidence>
<evidence type="ECO:0000313" key="8">
    <source>
        <dbReference type="EMBL" id="NHT78050.1"/>
    </source>
</evidence>
<dbReference type="InterPro" id="IPR011063">
    <property type="entry name" value="TilS/TtcA_N"/>
</dbReference>
<dbReference type="Pfam" id="PF01171">
    <property type="entry name" value="ATP_bind_3"/>
    <property type="match status" value="1"/>
</dbReference>
<dbReference type="Proteomes" id="UP001155840">
    <property type="component" value="Unassembled WGS sequence"/>
</dbReference>
<protein>
    <recommendedName>
        <fullName evidence="6">tRNA(Ile)-lysidine synthase</fullName>
        <ecNumber evidence="6">6.3.4.19</ecNumber>
    </recommendedName>
    <alternativeName>
        <fullName evidence="6">tRNA(Ile)-2-lysyl-cytidine synthase</fullName>
    </alternativeName>
    <alternativeName>
        <fullName evidence="6">tRNA(Ile)-lysidine synthetase</fullName>
    </alternativeName>
</protein>
<comment type="function">
    <text evidence="6">Ligates lysine onto the cytidine present at position 34 of the AUA codon-specific tRNA(Ile) that contains the anticodon CAU, in an ATP-dependent manner. Cytidine is converted to lysidine, thus changing the amino acid specificity of the tRNA from methionine to isoleucine.</text>
</comment>
<evidence type="ECO:0000259" key="7">
    <source>
        <dbReference type="Pfam" id="PF01171"/>
    </source>
</evidence>
<evidence type="ECO:0000256" key="4">
    <source>
        <dbReference type="ARBA" id="ARBA00022840"/>
    </source>
</evidence>
<evidence type="ECO:0000313" key="9">
    <source>
        <dbReference type="Proteomes" id="UP001155840"/>
    </source>
</evidence>
<reference evidence="8" key="1">
    <citation type="submission" date="2020-03" db="EMBL/GenBank/DDBJ databases">
        <title>Ferranicluibacter endophyticum gen. nov., sp. nov., a new genus isolated from Rubus ulmifolius Schott. stem.</title>
        <authorList>
            <person name="Roca-Couso R."/>
            <person name="Flores-Felix J.D."/>
            <person name="Igual J.M."/>
            <person name="Rivas R."/>
        </authorList>
    </citation>
    <scope>NUCLEOTIDE SEQUENCE</scope>
    <source>
        <strain evidence="8">CRRU44</strain>
    </source>
</reference>
<dbReference type="RefSeq" id="WP_167130478.1">
    <property type="nucleotide sequence ID" value="NZ_JAANCM010000012.1"/>
</dbReference>
<gene>
    <name evidence="6 8" type="primary">tilS</name>
    <name evidence="8" type="ORF">G8E10_20315</name>
</gene>
<dbReference type="Gene3D" id="3.40.50.620">
    <property type="entry name" value="HUPs"/>
    <property type="match status" value="1"/>
</dbReference>
<name>A0AA44CCA8_9HYPH</name>
<organism evidence="8 9">
    <name type="scientific">Ferranicluibacter rubi</name>
    <dbReference type="NCBI Taxonomy" id="2715133"/>
    <lineage>
        <taxon>Bacteria</taxon>
        <taxon>Pseudomonadati</taxon>
        <taxon>Pseudomonadota</taxon>
        <taxon>Alphaproteobacteria</taxon>
        <taxon>Hyphomicrobiales</taxon>
        <taxon>Rhizobiaceae</taxon>
        <taxon>Ferranicluibacter</taxon>
    </lineage>
</organism>
<dbReference type="PANTHER" id="PTHR43033:SF1">
    <property type="entry name" value="TRNA(ILE)-LYSIDINE SYNTHASE-RELATED"/>
    <property type="match status" value="1"/>
</dbReference>
<accession>A0AA44CCA8</accession>
<dbReference type="EC" id="6.3.4.19" evidence="6"/>
<dbReference type="PANTHER" id="PTHR43033">
    <property type="entry name" value="TRNA(ILE)-LYSIDINE SYNTHASE-RELATED"/>
    <property type="match status" value="1"/>
</dbReference>
<dbReference type="GO" id="GO:0032267">
    <property type="term" value="F:tRNA(Ile)-lysidine synthase activity"/>
    <property type="evidence" value="ECO:0007669"/>
    <property type="project" value="UniProtKB-EC"/>
</dbReference>
<comment type="caution">
    <text evidence="8">The sequence shown here is derived from an EMBL/GenBank/DDBJ whole genome shotgun (WGS) entry which is preliminary data.</text>
</comment>
<keyword evidence="4 6" id="KW-0067">ATP-binding</keyword>
<sequence>MQPLLPARPSPDRAATAPRAAAHAFLSRLRHPSTVLVAISGGSDSVGLLLALHHAVKTSGAPHRLVACTVDHALRSGSAAEAEAVSRRCAALGIPHTVARWSHSGIASGLQAEARLARYRLLSAAARDFQADLVVTGHSRDDQAETIAMRAARSPQTLDAGEPPAIGLAGMADAVLFDRTLWICRPFLNVRRQAIRDDLTSLGERWIDDPSNDDPRFERVRFRQAGPVVVGQGTENILQDAISHRLKADTAISKLLADHVRVHAAIAAEIALADLDVTDTHWQRLLAVLAATLAGKPHPIGQDTAARLFATLQTNMAGATTAGGCVFERRGGRLFVYRERRNLPPPVTVEPGQTLIWDGRFAIDNHGAAAITLMAGADRALVHRLTEGGLPTGVAGRIAQASPGMLLPDGATADPTAFSLAPVIAPYDTFLPRFDLMIAQSIAALFNRAPFPTCPVDDISTK</sequence>
<dbReference type="InterPro" id="IPR014729">
    <property type="entry name" value="Rossmann-like_a/b/a_fold"/>
</dbReference>
<dbReference type="GO" id="GO:0005524">
    <property type="term" value="F:ATP binding"/>
    <property type="evidence" value="ECO:0007669"/>
    <property type="project" value="UniProtKB-UniRule"/>
</dbReference>
<dbReference type="EMBL" id="JAANCM010000012">
    <property type="protein sequence ID" value="NHT78050.1"/>
    <property type="molecule type" value="Genomic_DNA"/>
</dbReference>
<comment type="similarity">
    <text evidence="6">Belongs to the tRNA(Ile)-lysidine synthase family.</text>
</comment>
<evidence type="ECO:0000256" key="3">
    <source>
        <dbReference type="ARBA" id="ARBA00022741"/>
    </source>
</evidence>
<keyword evidence="6" id="KW-0963">Cytoplasm</keyword>
<dbReference type="SUPFAM" id="SSF52402">
    <property type="entry name" value="Adenine nucleotide alpha hydrolases-like"/>
    <property type="match status" value="1"/>
</dbReference>
<keyword evidence="1 6" id="KW-0436">Ligase</keyword>